<dbReference type="InterPro" id="IPR009400">
    <property type="entry name" value="TFIIH_TTDA/Tfb5"/>
</dbReference>
<evidence type="ECO:0000256" key="3">
    <source>
        <dbReference type="ARBA" id="ARBA00022763"/>
    </source>
</evidence>
<protein>
    <recommendedName>
        <fullName evidence="8">General transcription and DNA repair factor IIH subunit TFB5</fullName>
    </recommendedName>
</protein>
<evidence type="ECO:0000256" key="4">
    <source>
        <dbReference type="ARBA" id="ARBA00023015"/>
    </source>
</evidence>
<comment type="function">
    <text evidence="8">In NER, TFIIH acts by opening DNA around the lesion to allow the excision of the damaged oligonucleotide and its replacement by a new DNA fragment. In transcription, TFIIH has an essential role in transcription initiation. When the pre-initiation complex (PIC) has been established, TFIIH is required for promoter opening and promoter escape.</text>
</comment>
<keyword evidence="7 8" id="KW-0539">Nucleus</keyword>
<dbReference type="OrthoDB" id="354at2759"/>
<evidence type="ECO:0000313" key="10">
    <source>
        <dbReference type="Proteomes" id="UP000002630"/>
    </source>
</evidence>
<dbReference type="EMBL" id="FN649035">
    <property type="protein sequence ID" value="CBJ25703.1"/>
    <property type="molecule type" value="Genomic_DNA"/>
</dbReference>
<comment type="subcellular location">
    <subcellularLocation>
        <location evidence="1 8">Nucleus</location>
    </subcellularLocation>
</comment>
<dbReference type="SUPFAM" id="SSF142897">
    <property type="entry name" value="TFB5-like"/>
    <property type="match status" value="1"/>
</dbReference>
<evidence type="ECO:0000256" key="7">
    <source>
        <dbReference type="ARBA" id="ARBA00023242"/>
    </source>
</evidence>
<name>D7G710_ECTSI</name>
<organism evidence="9 10">
    <name type="scientific">Ectocarpus siliculosus</name>
    <name type="common">Brown alga</name>
    <name type="synonym">Conferva siliculosa</name>
    <dbReference type="NCBI Taxonomy" id="2880"/>
    <lineage>
        <taxon>Eukaryota</taxon>
        <taxon>Sar</taxon>
        <taxon>Stramenopiles</taxon>
        <taxon>Ochrophyta</taxon>
        <taxon>PX clade</taxon>
        <taxon>Phaeophyceae</taxon>
        <taxon>Ectocarpales</taxon>
        <taxon>Ectocarpaceae</taxon>
        <taxon>Ectocarpus</taxon>
    </lineage>
</organism>
<evidence type="ECO:0000313" key="9">
    <source>
        <dbReference type="EMBL" id="CBJ25703.1"/>
    </source>
</evidence>
<dbReference type="SMART" id="SM01395">
    <property type="entry name" value="Tbf5"/>
    <property type="match status" value="1"/>
</dbReference>
<dbReference type="Pfam" id="PF06331">
    <property type="entry name" value="Tfb5"/>
    <property type="match status" value="1"/>
</dbReference>
<keyword evidence="10" id="KW-1185">Reference proteome</keyword>
<evidence type="ECO:0000256" key="2">
    <source>
        <dbReference type="ARBA" id="ARBA00007470"/>
    </source>
</evidence>
<gene>
    <name evidence="9" type="ORF">Esi_0008_0137</name>
</gene>
<evidence type="ECO:0000256" key="1">
    <source>
        <dbReference type="ARBA" id="ARBA00004123"/>
    </source>
</evidence>
<keyword evidence="4 8" id="KW-0805">Transcription regulation</keyword>
<keyword evidence="6 8" id="KW-0234">DNA repair</keyword>
<comment type="similarity">
    <text evidence="2 8">Belongs to the TFB5 family.</text>
</comment>
<proteinExistence type="inferred from homology"/>
<dbReference type="Proteomes" id="UP000002630">
    <property type="component" value="Linkage Group LG02"/>
</dbReference>
<keyword evidence="5 8" id="KW-0804">Transcription</keyword>
<dbReference type="EMBL" id="FN649727">
    <property type="protein sequence ID" value="CBJ25703.1"/>
    <property type="molecule type" value="Genomic_DNA"/>
</dbReference>
<dbReference type="GO" id="GO:0000439">
    <property type="term" value="C:transcription factor TFIIH core complex"/>
    <property type="evidence" value="ECO:0007669"/>
    <property type="project" value="UniProtKB-UniRule"/>
</dbReference>
<dbReference type="GO" id="GO:0005675">
    <property type="term" value="C:transcription factor TFIIH holo complex"/>
    <property type="evidence" value="ECO:0007669"/>
    <property type="project" value="TreeGrafter"/>
</dbReference>
<reference evidence="9 10" key="1">
    <citation type="journal article" date="2010" name="Nature">
        <title>The Ectocarpus genome and the independent evolution of multicellularity in brown algae.</title>
        <authorList>
            <person name="Cock J.M."/>
            <person name="Sterck L."/>
            <person name="Rouze P."/>
            <person name="Scornet D."/>
            <person name="Allen A.E."/>
            <person name="Amoutzias G."/>
            <person name="Anthouard V."/>
            <person name="Artiguenave F."/>
            <person name="Aury J.M."/>
            <person name="Badger J.H."/>
            <person name="Beszteri B."/>
            <person name="Billiau K."/>
            <person name="Bonnet E."/>
            <person name="Bothwell J.H."/>
            <person name="Bowler C."/>
            <person name="Boyen C."/>
            <person name="Brownlee C."/>
            <person name="Carrano C.J."/>
            <person name="Charrier B."/>
            <person name="Cho G.Y."/>
            <person name="Coelho S.M."/>
            <person name="Collen J."/>
            <person name="Corre E."/>
            <person name="Da Silva C."/>
            <person name="Delage L."/>
            <person name="Delaroque N."/>
            <person name="Dittami S.M."/>
            <person name="Doulbeau S."/>
            <person name="Elias M."/>
            <person name="Farnham G."/>
            <person name="Gachon C.M."/>
            <person name="Gschloessl B."/>
            <person name="Heesch S."/>
            <person name="Jabbari K."/>
            <person name="Jubin C."/>
            <person name="Kawai H."/>
            <person name="Kimura K."/>
            <person name="Kloareg B."/>
            <person name="Kupper F.C."/>
            <person name="Lang D."/>
            <person name="Le Bail A."/>
            <person name="Leblanc C."/>
            <person name="Lerouge P."/>
            <person name="Lohr M."/>
            <person name="Lopez P.J."/>
            <person name="Martens C."/>
            <person name="Maumus F."/>
            <person name="Michel G."/>
            <person name="Miranda-Saavedra D."/>
            <person name="Morales J."/>
            <person name="Moreau H."/>
            <person name="Motomura T."/>
            <person name="Nagasato C."/>
            <person name="Napoli C.A."/>
            <person name="Nelson D.R."/>
            <person name="Nyvall-Collen P."/>
            <person name="Peters A.F."/>
            <person name="Pommier C."/>
            <person name="Potin P."/>
            <person name="Poulain J."/>
            <person name="Quesneville H."/>
            <person name="Read B."/>
            <person name="Rensing S.A."/>
            <person name="Ritter A."/>
            <person name="Rousvoal S."/>
            <person name="Samanta M."/>
            <person name="Samson G."/>
            <person name="Schroeder D.C."/>
            <person name="Segurens B."/>
            <person name="Strittmatter M."/>
            <person name="Tonon T."/>
            <person name="Tregear J.W."/>
            <person name="Valentin K."/>
            <person name="von Dassow P."/>
            <person name="Yamagishi T."/>
            <person name="Van de Peer Y."/>
            <person name="Wincker P."/>
        </authorList>
    </citation>
    <scope>NUCLEOTIDE SEQUENCE [LARGE SCALE GENOMIC DNA]</scope>
    <source>
        <strain evidence="10">Ec32 / CCAP1310/4</strain>
    </source>
</reference>
<evidence type="ECO:0000256" key="8">
    <source>
        <dbReference type="RuleBase" id="RU368032"/>
    </source>
</evidence>
<dbReference type="InParanoid" id="D7G710"/>
<dbReference type="PANTHER" id="PTHR28580:SF1">
    <property type="entry name" value="GENERAL TRANSCRIPTION FACTOR IIH SUBUNIT 5"/>
    <property type="match status" value="1"/>
</dbReference>
<dbReference type="GO" id="GO:0006294">
    <property type="term" value="P:nucleotide-excision repair, preincision complex assembly"/>
    <property type="evidence" value="ECO:0007669"/>
    <property type="project" value="TreeGrafter"/>
</dbReference>
<evidence type="ECO:0000256" key="5">
    <source>
        <dbReference type="ARBA" id="ARBA00023163"/>
    </source>
</evidence>
<comment type="subunit">
    <text evidence="8">Component of the 7-subunit TFIIH core complex.</text>
</comment>
<accession>D7G710</accession>
<dbReference type="GO" id="GO:0006367">
    <property type="term" value="P:transcription initiation at RNA polymerase II promoter"/>
    <property type="evidence" value="ECO:0007669"/>
    <property type="project" value="UniProtKB-UniRule"/>
</dbReference>
<evidence type="ECO:0000256" key="6">
    <source>
        <dbReference type="ARBA" id="ARBA00023204"/>
    </source>
</evidence>
<sequence>MSTGYRSSKGVLITCDVPTKQFIMSLDARLACVVSDLDATHVFVKKDSVKEIQRELEQLHEKNVYVRPRT</sequence>
<dbReference type="InterPro" id="IPR035935">
    <property type="entry name" value="TFB5-like_sf"/>
</dbReference>
<dbReference type="PANTHER" id="PTHR28580">
    <property type="entry name" value="GENERAL TRANSCRIPTION FACTOR IIH SUBUNIT 5"/>
    <property type="match status" value="1"/>
</dbReference>
<keyword evidence="3 8" id="KW-0227">DNA damage</keyword>
<dbReference type="AlphaFoldDB" id="D7G710"/>
<dbReference type="Gene3D" id="3.30.70.1220">
    <property type="entry name" value="TFB5-like"/>
    <property type="match status" value="1"/>
</dbReference>